<dbReference type="InterPro" id="IPR026983">
    <property type="entry name" value="DHC"/>
</dbReference>
<dbReference type="FunFam" id="1.20.1270.280:FF:000005">
    <property type="entry name" value="Dynein axonemal heavy chain 10"/>
    <property type="match status" value="1"/>
</dbReference>
<dbReference type="GO" id="GO:0045505">
    <property type="term" value="F:dynein intermediate chain binding"/>
    <property type="evidence" value="ECO:0007669"/>
    <property type="project" value="InterPro"/>
</dbReference>
<evidence type="ECO:0000313" key="3">
    <source>
        <dbReference type="EMBL" id="PNF33088.1"/>
    </source>
</evidence>
<dbReference type="Gene3D" id="1.10.8.720">
    <property type="entry name" value="Region D6 of dynein motor"/>
    <property type="match status" value="1"/>
</dbReference>
<dbReference type="AlphaFoldDB" id="A0A2J7QWW8"/>
<organism evidence="3 4">
    <name type="scientific">Cryptotermes secundus</name>
    <dbReference type="NCBI Taxonomy" id="105785"/>
    <lineage>
        <taxon>Eukaryota</taxon>
        <taxon>Metazoa</taxon>
        <taxon>Ecdysozoa</taxon>
        <taxon>Arthropoda</taxon>
        <taxon>Hexapoda</taxon>
        <taxon>Insecta</taxon>
        <taxon>Pterygota</taxon>
        <taxon>Neoptera</taxon>
        <taxon>Polyneoptera</taxon>
        <taxon>Dictyoptera</taxon>
        <taxon>Blattodea</taxon>
        <taxon>Blattoidea</taxon>
        <taxon>Termitoidae</taxon>
        <taxon>Kalotermitidae</taxon>
        <taxon>Cryptotermitinae</taxon>
        <taxon>Cryptotermes</taxon>
    </lineage>
</organism>
<dbReference type="InterPro" id="IPR041658">
    <property type="entry name" value="AAA_lid_11"/>
</dbReference>
<protein>
    <recommendedName>
        <fullName evidence="5">Dynein heavy chain C-terminal domain-containing protein</fullName>
    </recommendedName>
</protein>
<dbReference type="STRING" id="105785.A0A2J7QWW8"/>
<dbReference type="InterPro" id="IPR042219">
    <property type="entry name" value="AAA_lid_11_sf"/>
</dbReference>
<evidence type="ECO:0008006" key="5">
    <source>
        <dbReference type="Google" id="ProtNLM"/>
    </source>
</evidence>
<gene>
    <name evidence="3" type="ORF">B7P43_G15848</name>
</gene>
<dbReference type="PANTHER" id="PTHR22878">
    <property type="entry name" value="DYNEIN HEAVY CHAIN 6, AXONEMAL-LIKE-RELATED"/>
    <property type="match status" value="1"/>
</dbReference>
<sequence length="378" mass="43423">MYGGRVIDEFDRRIIRTYMDEYVGEFLFDKFQPYHFYCDTSVDYLIPDEGDRDSYLNAIEELPLVNGPEVCGLHPNAEIGYYTQAAKELWDRLLELQPQRGGPGGGVSRDNFVDNVAKDILVRIPPPYDVARTRKTYEMNITPTIIVLLQELERFNLLLEQMRQTLNLLRKAALAGEIGSDTLLDNMADSLFNSQLPHAWKKLAPVTCKSLGPWMDHFERRIQQYTLWAASGDPMVMWLSGLHVPESFLTALVQSVCRKNGWPLDKTTLCTTVTTYMDVDDGCLVHGLYLEGAHWDKQRQCLVRSHPRVLIEELPMLLIIPIEVHRRKLQNTFRTPVYITSRRRDARGAGLVFQVDLATKEHESHWILQGVCLVLNTD</sequence>
<evidence type="ECO:0000313" key="4">
    <source>
        <dbReference type="Proteomes" id="UP000235965"/>
    </source>
</evidence>
<dbReference type="EMBL" id="NEVH01009413">
    <property type="protein sequence ID" value="PNF33088.1"/>
    <property type="molecule type" value="Genomic_DNA"/>
</dbReference>
<proteinExistence type="predicted"/>
<dbReference type="FunFam" id="3.10.490.20:FF:000006">
    <property type="entry name" value="Dynein axonemal heavy chain 10"/>
    <property type="match status" value="1"/>
</dbReference>
<dbReference type="Proteomes" id="UP000235965">
    <property type="component" value="Unassembled WGS sequence"/>
</dbReference>
<dbReference type="Pfam" id="PF18199">
    <property type="entry name" value="Dynein_C"/>
    <property type="match status" value="1"/>
</dbReference>
<evidence type="ECO:0000259" key="2">
    <source>
        <dbReference type="Pfam" id="PF18199"/>
    </source>
</evidence>
<name>A0A2J7QWW8_9NEOP</name>
<dbReference type="OrthoDB" id="64868at2759"/>
<dbReference type="InterPro" id="IPR041228">
    <property type="entry name" value="Dynein_C"/>
</dbReference>
<dbReference type="GO" id="GO:0007018">
    <property type="term" value="P:microtubule-based movement"/>
    <property type="evidence" value="ECO:0007669"/>
    <property type="project" value="InterPro"/>
</dbReference>
<dbReference type="Gene3D" id="1.20.1270.280">
    <property type="match status" value="1"/>
</dbReference>
<comment type="caution">
    <text evidence="3">The sequence shown here is derived from an EMBL/GenBank/DDBJ whole genome shotgun (WGS) entry which is preliminary data.</text>
</comment>
<feature type="domain" description="Dynein heavy chain C-terminal" evidence="2">
    <location>
        <begin position="83"/>
        <end position="375"/>
    </location>
</feature>
<reference evidence="3 4" key="1">
    <citation type="submission" date="2017-12" db="EMBL/GenBank/DDBJ databases">
        <title>Hemimetabolous genomes reveal molecular basis of termite eusociality.</title>
        <authorList>
            <person name="Harrison M.C."/>
            <person name="Jongepier E."/>
            <person name="Robertson H.M."/>
            <person name="Arning N."/>
            <person name="Bitard-Feildel T."/>
            <person name="Chao H."/>
            <person name="Childers C.P."/>
            <person name="Dinh H."/>
            <person name="Doddapaneni H."/>
            <person name="Dugan S."/>
            <person name="Gowin J."/>
            <person name="Greiner C."/>
            <person name="Han Y."/>
            <person name="Hu H."/>
            <person name="Hughes D.S.T."/>
            <person name="Huylmans A.-K."/>
            <person name="Kemena C."/>
            <person name="Kremer L.P.M."/>
            <person name="Lee S.L."/>
            <person name="Lopez-Ezquerra A."/>
            <person name="Mallet L."/>
            <person name="Monroy-Kuhn J.M."/>
            <person name="Moser A."/>
            <person name="Murali S.C."/>
            <person name="Muzny D.M."/>
            <person name="Otani S."/>
            <person name="Piulachs M.-D."/>
            <person name="Poelchau M."/>
            <person name="Qu J."/>
            <person name="Schaub F."/>
            <person name="Wada-Katsumata A."/>
            <person name="Worley K.C."/>
            <person name="Xie Q."/>
            <person name="Ylla G."/>
            <person name="Poulsen M."/>
            <person name="Gibbs R.A."/>
            <person name="Schal C."/>
            <person name="Richards S."/>
            <person name="Belles X."/>
            <person name="Korb J."/>
            <person name="Bornberg-Bauer E."/>
        </authorList>
    </citation>
    <scope>NUCLEOTIDE SEQUENCE [LARGE SCALE GENOMIC DNA]</scope>
    <source>
        <tissue evidence="3">Whole body</tissue>
    </source>
</reference>
<dbReference type="InParanoid" id="A0A2J7QWW8"/>
<dbReference type="Gene3D" id="3.10.490.20">
    <property type="match status" value="1"/>
</dbReference>
<evidence type="ECO:0000259" key="1">
    <source>
        <dbReference type="Pfam" id="PF18198"/>
    </source>
</evidence>
<dbReference type="GO" id="GO:0051959">
    <property type="term" value="F:dynein light intermediate chain binding"/>
    <property type="evidence" value="ECO:0007669"/>
    <property type="project" value="InterPro"/>
</dbReference>
<dbReference type="PANTHER" id="PTHR22878:SF63">
    <property type="entry name" value="DYNEIN AXONEMAL HEAVY CHAIN 10"/>
    <property type="match status" value="1"/>
</dbReference>
<dbReference type="Pfam" id="PF18198">
    <property type="entry name" value="AAA_lid_11"/>
    <property type="match status" value="1"/>
</dbReference>
<feature type="domain" description="Dynein heavy chain AAA lid" evidence="1">
    <location>
        <begin position="1"/>
        <end position="77"/>
    </location>
</feature>
<dbReference type="InterPro" id="IPR043160">
    <property type="entry name" value="Dynein_C_barrel"/>
</dbReference>
<dbReference type="GO" id="GO:0030286">
    <property type="term" value="C:dynein complex"/>
    <property type="evidence" value="ECO:0007669"/>
    <property type="project" value="InterPro"/>
</dbReference>
<keyword evidence="4" id="KW-1185">Reference proteome</keyword>
<accession>A0A2J7QWW8</accession>